<evidence type="ECO:0000313" key="1">
    <source>
        <dbReference type="EMBL" id="GLS27844.1"/>
    </source>
</evidence>
<comment type="caution">
    <text evidence="1">The sequence shown here is derived from an EMBL/GenBank/DDBJ whole genome shotgun (WGS) entry which is preliminary data.</text>
</comment>
<dbReference type="RefSeq" id="WP_232595212.1">
    <property type="nucleotide sequence ID" value="NZ_BSPD01000091.1"/>
</dbReference>
<gene>
    <name evidence="1" type="ORF">GCM10007877_35630</name>
</gene>
<accession>A0AA37WN86</accession>
<proteinExistence type="predicted"/>
<evidence type="ECO:0000313" key="2">
    <source>
        <dbReference type="Proteomes" id="UP001156870"/>
    </source>
</evidence>
<dbReference type="AlphaFoldDB" id="A0AA37WN86"/>
<dbReference type="EMBL" id="BSPD01000091">
    <property type="protein sequence ID" value="GLS27844.1"/>
    <property type="molecule type" value="Genomic_DNA"/>
</dbReference>
<protein>
    <submittedName>
        <fullName evidence="1">Uncharacterized protein</fullName>
    </submittedName>
</protein>
<organism evidence="1 2">
    <name type="scientific">Marinibactrum halimedae</name>
    <dbReference type="NCBI Taxonomy" id="1444977"/>
    <lineage>
        <taxon>Bacteria</taxon>
        <taxon>Pseudomonadati</taxon>
        <taxon>Pseudomonadota</taxon>
        <taxon>Gammaproteobacteria</taxon>
        <taxon>Cellvibrionales</taxon>
        <taxon>Cellvibrionaceae</taxon>
        <taxon>Marinibactrum</taxon>
    </lineage>
</organism>
<dbReference type="Proteomes" id="UP001156870">
    <property type="component" value="Unassembled WGS sequence"/>
</dbReference>
<sequence length="55" mass="6220">MPVFINEVIADIQAPVVESTEAHPSAHQQPLSVAEIELSETLDRIRQRQERLLVD</sequence>
<name>A0AA37WN86_9GAMM</name>
<keyword evidence="2" id="KW-1185">Reference proteome</keyword>
<reference evidence="1 2" key="1">
    <citation type="journal article" date="2014" name="Int. J. Syst. Evol. Microbiol.">
        <title>Complete genome sequence of Corynebacterium casei LMG S-19264T (=DSM 44701T), isolated from a smear-ripened cheese.</title>
        <authorList>
            <consortium name="US DOE Joint Genome Institute (JGI-PGF)"/>
            <person name="Walter F."/>
            <person name="Albersmeier A."/>
            <person name="Kalinowski J."/>
            <person name="Ruckert C."/>
        </authorList>
    </citation>
    <scope>NUCLEOTIDE SEQUENCE [LARGE SCALE GENOMIC DNA]</scope>
    <source>
        <strain evidence="1 2">NBRC 110095</strain>
    </source>
</reference>